<feature type="domain" description="C2H2-type" evidence="22">
    <location>
        <begin position="657"/>
        <end position="689"/>
    </location>
</feature>
<dbReference type="InterPro" id="IPR052251">
    <property type="entry name" value="GH-ZnFinger_Regulators"/>
</dbReference>
<evidence type="ECO:0000256" key="15">
    <source>
        <dbReference type="ARBA" id="ARBA00023242"/>
    </source>
</evidence>
<dbReference type="PROSITE" id="PS50157">
    <property type="entry name" value="ZINC_FINGER_C2H2_2"/>
    <property type="match status" value="7"/>
</dbReference>
<feature type="transmembrane region" description="Helical" evidence="21">
    <location>
        <begin position="1431"/>
        <end position="1451"/>
    </location>
</feature>
<dbReference type="GO" id="GO:0005634">
    <property type="term" value="C:nucleus"/>
    <property type="evidence" value="ECO:0007669"/>
    <property type="project" value="UniProtKB-SubCell"/>
</dbReference>
<dbReference type="SUPFAM" id="SSF57667">
    <property type="entry name" value="beta-beta-alpha zinc fingers"/>
    <property type="match status" value="1"/>
</dbReference>
<keyword evidence="11" id="KW-0805">Transcription regulation</keyword>
<feature type="compositionally biased region" description="Polar residues" evidence="20">
    <location>
        <begin position="1131"/>
        <end position="1160"/>
    </location>
</feature>
<comment type="cofactor">
    <cofactor evidence="18">
        <name>Zn(2+)</name>
        <dbReference type="ChEBI" id="CHEBI:29105"/>
    </cofactor>
    <text evidence="18">Binds 1 zinc ion per subunit.</text>
</comment>
<keyword evidence="5" id="KW-0645">Protease</keyword>
<keyword evidence="21" id="KW-0812">Transmembrane</keyword>
<dbReference type="Pfam" id="PF25580">
    <property type="entry name" value="TPR_Rlf"/>
    <property type="match status" value="1"/>
</dbReference>
<evidence type="ECO:0000256" key="4">
    <source>
        <dbReference type="ARBA" id="ARBA00022553"/>
    </source>
</evidence>
<dbReference type="Proteomes" id="UP001497482">
    <property type="component" value="Chromosome 12"/>
</dbReference>
<comment type="similarity">
    <text evidence="2">Belongs to the krueppel C2H2-type zinc-finger protein family.</text>
</comment>
<keyword evidence="6 18" id="KW-0479">Metal-binding</keyword>
<feature type="transmembrane region" description="Helical" evidence="21">
    <location>
        <begin position="1398"/>
        <end position="1419"/>
    </location>
</feature>
<gene>
    <name evidence="23" type="ORF">KC01_LOCUS6796</name>
</gene>
<keyword evidence="21" id="KW-1133">Transmembrane helix</keyword>
<dbReference type="InterPro" id="IPR036236">
    <property type="entry name" value="Znf_C2H2_sf"/>
</dbReference>
<keyword evidence="8 19" id="KW-0863">Zinc-finger</keyword>
<evidence type="ECO:0000256" key="13">
    <source>
        <dbReference type="ARBA" id="ARBA00023125"/>
    </source>
</evidence>
<evidence type="ECO:0000256" key="21">
    <source>
        <dbReference type="SAM" id="Phobius"/>
    </source>
</evidence>
<feature type="region of interest" description="Disordered" evidence="20">
    <location>
        <begin position="440"/>
        <end position="474"/>
    </location>
</feature>
<dbReference type="InterPro" id="IPR058902">
    <property type="entry name" value="zf_C2H2_ZNF292/Rlf"/>
</dbReference>
<dbReference type="GO" id="GO:0008270">
    <property type="term" value="F:zinc ion binding"/>
    <property type="evidence" value="ECO:0007669"/>
    <property type="project" value="UniProtKB-KW"/>
</dbReference>
<evidence type="ECO:0000256" key="6">
    <source>
        <dbReference type="ARBA" id="ARBA00022723"/>
    </source>
</evidence>
<feature type="binding site" evidence="18">
    <location>
        <position position="1717"/>
    </location>
    <ligand>
        <name>Zn(2+)</name>
        <dbReference type="ChEBI" id="CHEBI:29105"/>
        <note>catalytic</note>
    </ligand>
</feature>
<evidence type="ECO:0000256" key="17">
    <source>
        <dbReference type="PIRSR" id="PIRSR627057-1"/>
    </source>
</evidence>
<keyword evidence="13" id="KW-0238">DNA-binding</keyword>
<dbReference type="Pfam" id="PF26218">
    <property type="entry name" value="zf_C2H2_ZNF292"/>
    <property type="match status" value="1"/>
</dbReference>
<sequence>MAENNVDPESGWIERAFDSTEDTLVAMENLLATLRAFEDVLRQQDVSIASSAEYCDNFCQALMHYAGSRNSMDHGLPLLEVYCLSINCFASARSYLTAESEKVGLILKRLALSCFELFLSVPEHEIPYEAWLQFHQSVQLAHSMLLDYGSTDLLALVQLTGEGGAWSNPVLTSLLTGQPTSPDEVEAYICLEGEDFMEMRVKHLEKMGEVAKAVVLAKACAECNFISNKCTFRQTYVSLLCHLLPSEEALSEISRLDCKDVMEITCNMETDGDENTAFILCTTFLTQQLQQQSLYCSWELILMWSKLQRKLDPALLSFLERCLQLGAIAKTVHHLLYLVRVIQTEVEDLGVAPSVELCVKALQLPKQDDSDMQISVCKTVSCLLSEDLEVCKRSITDAQLAHHSKRHSQEHLHPCPICLERFRSRTQLIPHLSDHVNAPMVSLNEPSLKAQKGDEEERQSEEEEETEPGEIPVDPSLMMYYKSTHDPDVLEHIVQQVNNPKKPADSDEHVTFDYIFRHYTLQNRDEYPCPGTKCPKVFKHAKYLNVHLKSEHRGDENVKYFQKMKDKREKCVFCRKHLMSSYYDRRHSKTHTGDFPYTCLVMGCGGQFATPGELLLHKQTHGYQLSYQCELKGCYVTFSDLGQLYHHEAQHFRDAAFTCTAPKCKKFYFSKAAFSQHLATHGIHFSERDFEEQRKAKRVRFKASTINVLDNHHIKSDCSPPQEGDLGTSGRTSPMEPTKKVEAKTTLVAVCFDGSKFTCGFEKCGMTFSRARDVQRHLKCAHPEHLKMENKEHKRSRDRDRGFSSKKVKDEKRDSGIKGQEEPKLLCLSSKIRKEKKTTDSSSALKEIINRLCKLDLNCASTLSEPPELTPETPIELKPVFEKKPDVDKERDAKRTQDKGKPRPFACNLCTYRATKKCNLDRHYDGQHQSDHVIDAVSIEEVEPPPAKATRSSQKSMEQNAEEKGDTGETQNGRAKRLLAKDNLCYILDKFSKPFHCVAKNCEAAFSAQGGLVRHLQMVHHYNKSQLILESECDEGSSEVKDKKRPAPNSDEPQPQYKCHFANCHMSYHLKSSLARHTRDCHSQPEVTPKNENSTATAPDEDVTEKPQRNDHCQYFKSMRRSSRCQRKPVANSSPQRQDPDPQNVQSAQASSNTEQTQKINQKEQNENTKQKGKVPFVLKSQEEALQMCQDFFHAEAFPCMIHACDRVVGYRSSLRRHYLLVHELCIDKYENAEKELLLNAEELEVAIQRKSVRPTRAPSPNAVRKMEYQTEPDHPGEQPAPVSLHCIRTGTPDETPPDSMGFPKVQEEQPSVERNSILVGADDVLYGEPSTDEHAKETASAYLSYRQRKMYRLTTHVPQELGKIMDSETFEKSRLYQLDKSNFGFWSGLYSETEGTLILLLGGIPFMWALAGSVITRFGLGPEYEITQSLVFLILATIFSAVTGLPWSLYSTFVIEEKHGFNQQTLAFFFKDAVKKFFVTQCILIPVTSLLLYIIKIGGDYFFIYAWLFTFGVSLILVTIYADYIAPLFDKFTPLPEGELKNDIESMAKSISFPLTKVYVVEGSKRSSHSNAYFYGFFKNKRIVLFDTLLEDYSPLNKSEESETEPAETNEEDTKAKPKNKKQGCNNSEILAVLGHELGHWKLGHTVKNIVISQINSFLCFSLFAVMIGRKELFVAFGFTDSQPTLIGLMIIFQFIFSPYNELLSFCLTVLSRRFEFQADAFARNMGKTTELYSALIKLNKDNLGFPVADWLYSMWHYSHPPLLERLRALGSVKQD</sequence>
<dbReference type="Gene3D" id="3.30.160.60">
    <property type="entry name" value="Classic Zinc Finger"/>
    <property type="match status" value="3"/>
</dbReference>
<evidence type="ECO:0000256" key="9">
    <source>
        <dbReference type="ARBA" id="ARBA00022801"/>
    </source>
</evidence>
<dbReference type="PANTHER" id="PTHR15507">
    <property type="entry name" value="ZINC FINGER PROTEIN RLF"/>
    <property type="match status" value="1"/>
</dbReference>
<keyword evidence="10 18" id="KW-0862">Zinc</keyword>
<comment type="catalytic activity">
    <reaction evidence="16">
        <text>Hydrolyzes the peptide bond -P2-(S-farnesyl or geranylgeranyl)C-P1'-P2'-P3'-COOH where P1' and P2' are amino acids with aliphatic side chains and P3' is any C-terminal residue.</text>
        <dbReference type="EC" id="3.4.24.84"/>
    </reaction>
</comment>
<feature type="domain" description="C2H2-type" evidence="22">
    <location>
        <begin position="569"/>
        <end position="596"/>
    </location>
</feature>
<feature type="transmembrane region" description="Helical" evidence="21">
    <location>
        <begin position="1478"/>
        <end position="1496"/>
    </location>
</feature>
<dbReference type="GO" id="GO:0000981">
    <property type="term" value="F:DNA-binding transcription factor activity, RNA polymerase II-specific"/>
    <property type="evidence" value="ECO:0007669"/>
    <property type="project" value="TreeGrafter"/>
</dbReference>
<dbReference type="InterPro" id="IPR013087">
    <property type="entry name" value="Znf_C2H2_type"/>
</dbReference>
<evidence type="ECO:0000256" key="10">
    <source>
        <dbReference type="ARBA" id="ARBA00022833"/>
    </source>
</evidence>
<dbReference type="InterPro" id="IPR032456">
    <property type="entry name" value="Peptidase_M48_N"/>
</dbReference>
<dbReference type="InterPro" id="IPR027057">
    <property type="entry name" value="CAXX_Prtase_1"/>
</dbReference>
<keyword evidence="9" id="KW-0378">Hydrolase</keyword>
<dbReference type="GO" id="GO:0071586">
    <property type="term" value="P:CAAX-box protein processing"/>
    <property type="evidence" value="ECO:0007669"/>
    <property type="project" value="InterPro"/>
</dbReference>
<evidence type="ECO:0000256" key="18">
    <source>
        <dbReference type="PIRSR" id="PIRSR627057-2"/>
    </source>
</evidence>
<evidence type="ECO:0000313" key="23">
    <source>
        <dbReference type="EMBL" id="CAL1575179.1"/>
    </source>
</evidence>
<feature type="compositionally biased region" description="Basic residues" evidence="20">
    <location>
        <begin position="1118"/>
        <end position="1127"/>
    </location>
</feature>
<keyword evidence="24" id="KW-1185">Reference proteome</keyword>
<feature type="region of interest" description="Disordered" evidence="20">
    <location>
        <begin position="1033"/>
        <end position="1055"/>
    </location>
</feature>
<evidence type="ECO:0000256" key="14">
    <source>
        <dbReference type="ARBA" id="ARBA00023163"/>
    </source>
</evidence>
<dbReference type="SMART" id="SM00355">
    <property type="entry name" value="ZnF_C2H2"/>
    <property type="match status" value="11"/>
</dbReference>
<keyword evidence="14" id="KW-0804">Transcription</keyword>
<evidence type="ECO:0000256" key="20">
    <source>
        <dbReference type="SAM" id="MobiDB-lite"/>
    </source>
</evidence>
<feature type="region of interest" description="Disordered" evidence="20">
    <location>
        <begin position="882"/>
        <end position="901"/>
    </location>
</feature>
<feature type="binding site" evidence="18">
    <location>
        <position position="1637"/>
    </location>
    <ligand>
        <name>Zn(2+)</name>
        <dbReference type="ChEBI" id="CHEBI:29105"/>
        <note>catalytic</note>
    </ligand>
</feature>
<evidence type="ECO:0000256" key="7">
    <source>
        <dbReference type="ARBA" id="ARBA00022737"/>
    </source>
</evidence>
<dbReference type="CDD" id="cd07343">
    <property type="entry name" value="M48A_Zmpste24p_like"/>
    <property type="match status" value="1"/>
</dbReference>
<evidence type="ECO:0000259" key="22">
    <source>
        <dbReference type="PROSITE" id="PS50157"/>
    </source>
</evidence>
<dbReference type="Pfam" id="PF01435">
    <property type="entry name" value="Peptidase_M48"/>
    <property type="match status" value="1"/>
</dbReference>
<feature type="domain" description="C2H2-type" evidence="22">
    <location>
        <begin position="1057"/>
        <end position="1087"/>
    </location>
</feature>
<dbReference type="GO" id="GO:0004222">
    <property type="term" value="F:metalloendopeptidase activity"/>
    <property type="evidence" value="ECO:0007669"/>
    <property type="project" value="InterPro"/>
</dbReference>
<proteinExistence type="inferred from homology"/>
<dbReference type="EC" id="3.4.24.84" evidence="3"/>
<feature type="compositionally biased region" description="Basic and acidic residues" evidence="20">
    <location>
        <begin position="1104"/>
        <end position="1114"/>
    </location>
</feature>
<keyword evidence="7" id="KW-0677">Repeat</keyword>
<dbReference type="PROSITE" id="PS00028">
    <property type="entry name" value="ZINC_FINGER_C2H2_1"/>
    <property type="match status" value="10"/>
</dbReference>
<feature type="compositionally biased region" description="Acidic residues" evidence="20">
    <location>
        <begin position="1603"/>
        <end position="1612"/>
    </location>
</feature>
<evidence type="ECO:0000256" key="11">
    <source>
        <dbReference type="ARBA" id="ARBA00023015"/>
    </source>
</evidence>
<evidence type="ECO:0000256" key="5">
    <source>
        <dbReference type="ARBA" id="ARBA00022670"/>
    </source>
</evidence>
<feature type="domain" description="C2H2-type" evidence="22">
    <location>
        <begin position="527"/>
        <end position="557"/>
    </location>
</feature>
<protein>
    <recommendedName>
        <fullName evidence="3">Ste24 endopeptidase</fullName>
        <ecNumber evidence="3">3.4.24.84</ecNumber>
    </recommendedName>
</protein>
<evidence type="ECO:0000313" key="24">
    <source>
        <dbReference type="Proteomes" id="UP001497482"/>
    </source>
</evidence>
<feature type="region of interest" description="Disordered" evidence="20">
    <location>
        <begin position="1598"/>
        <end position="1624"/>
    </location>
</feature>
<feature type="domain" description="C2H2-type" evidence="22">
    <location>
        <begin position="597"/>
        <end position="621"/>
    </location>
</feature>
<dbReference type="PANTHER" id="PTHR15507:SF18">
    <property type="entry name" value="ZINC FINGER PROTEIN RLF"/>
    <property type="match status" value="1"/>
</dbReference>
<keyword evidence="21" id="KW-0472">Membrane</keyword>
<dbReference type="Gene3D" id="3.30.2010.10">
    <property type="entry name" value="Metalloproteases ('zincins'), catalytic domain"/>
    <property type="match status" value="1"/>
</dbReference>
<name>A0AAV2JJ24_KNICA</name>
<evidence type="ECO:0000256" key="3">
    <source>
        <dbReference type="ARBA" id="ARBA00012336"/>
    </source>
</evidence>
<dbReference type="Pfam" id="PF00096">
    <property type="entry name" value="zf-C2H2"/>
    <property type="match status" value="1"/>
</dbReference>
<dbReference type="InterPro" id="IPR001915">
    <property type="entry name" value="Peptidase_M48"/>
</dbReference>
<feature type="region of interest" description="Disordered" evidence="20">
    <location>
        <begin position="785"/>
        <end position="820"/>
    </location>
</feature>
<feature type="transmembrane region" description="Helical" evidence="21">
    <location>
        <begin position="1503"/>
        <end position="1523"/>
    </location>
</feature>
<dbReference type="GO" id="GO:0003677">
    <property type="term" value="F:DNA binding"/>
    <property type="evidence" value="ECO:0007669"/>
    <property type="project" value="UniProtKB-KW"/>
</dbReference>
<feature type="region of interest" description="Disordered" evidence="20">
    <location>
        <begin position="943"/>
        <end position="974"/>
    </location>
</feature>
<dbReference type="InterPro" id="IPR057986">
    <property type="entry name" value="TPR_Rlf/292/654"/>
</dbReference>
<feature type="region of interest" description="Disordered" evidence="20">
    <location>
        <begin position="1077"/>
        <end position="1174"/>
    </location>
</feature>
<feature type="compositionally biased region" description="Acidic residues" evidence="20">
    <location>
        <begin position="454"/>
        <end position="468"/>
    </location>
</feature>
<evidence type="ECO:0000256" key="19">
    <source>
        <dbReference type="PROSITE-ProRule" id="PRU00042"/>
    </source>
</evidence>
<feature type="binding site" evidence="18">
    <location>
        <position position="1641"/>
    </location>
    <ligand>
        <name>Zn(2+)</name>
        <dbReference type="ChEBI" id="CHEBI:29105"/>
        <note>catalytic</note>
    </ligand>
</feature>
<feature type="domain" description="C2H2-type" evidence="22">
    <location>
        <begin position="995"/>
        <end position="1025"/>
    </location>
</feature>
<feature type="compositionally biased region" description="Polar residues" evidence="20">
    <location>
        <begin position="950"/>
        <end position="959"/>
    </location>
</feature>
<dbReference type="EMBL" id="OZ035834">
    <property type="protein sequence ID" value="CAL1575179.1"/>
    <property type="molecule type" value="Genomic_DNA"/>
</dbReference>
<comment type="subcellular location">
    <subcellularLocation>
        <location evidence="1">Nucleus</location>
    </subcellularLocation>
</comment>
<reference evidence="23 24" key="1">
    <citation type="submission" date="2024-04" db="EMBL/GenBank/DDBJ databases">
        <authorList>
            <person name="Waldvogel A.-M."/>
            <person name="Schoenle A."/>
        </authorList>
    </citation>
    <scope>NUCLEOTIDE SEQUENCE [LARGE SCALE GENOMIC DNA]</scope>
</reference>
<evidence type="ECO:0000256" key="8">
    <source>
        <dbReference type="ARBA" id="ARBA00022771"/>
    </source>
</evidence>
<keyword evidence="15" id="KW-0539">Nucleus</keyword>
<evidence type="ECO:0000256" key="2">
    <source>
        <dbReference type="ARBA" id="ARBA00006991"/>
    </source>
</evidence>
<organism evidence="23 24">
    <name type="scientific">Knipowitschia caucasica</name>
    <name type="common">Caucasian dwarf goby</name>
    <name type="synonym">Pomatoschistus caucasicus</name>
    <dbReference type="NCBI Taxonomy" id="637954"/>
    <lineage>
        <taxon>Eukaryota</taxon>
        <taxon>Metazoa</taxon>
        <taxon>Chordata</taxon>
        <taxon>Craniata</taxon>
        <taxon>Vertebrata</taxon>
        <taxon>Euteleostomi</taxon>
        <taxon>Actinopterygii</taxon>
        <taxon>Neopterygii</taxon>
        <taxon>Teleostei</taxon>
        <taxon>Neoteleostei</taxon>
        <taxon>Acanthomorphata</taxon>
        <taxon>Gobiaria</taxon>
        <taxon>Gobiiformes</taxon>
        <taxon>Gobioidei</taxon>
        <taxon>Gobiidae</taxon>
        <taxon>Gobiinae</taxon>
        <taxon>Knipowitschia</taxon>
    </lineage>
</organism>
<evidence type="ECO:0000256" key="16">
    <source>
        <dbReference type="ARBA" id="ARBA00044456"/>
    </source>
</evidence>
<evidence type="ECO:0000256" key="12">
    <source>
        <dbReference type="ARBA" id="ARBA00023049"/>
    </source>
</evidence>
<feature type="active site" description="Proton donor" evidence="17">
    <location>
        <position position="1721"/>
    </location>
</feature>
<feature type="active site" evidence="17">
    <location>
        <position position="1638"/>
    </location>
</feature>
<keyword evidence="4" id="KW-0597">Phosphoprotein</keyword>
<feature type="domain" description="C2H2-type" evidence="22">
    <location>
        <begin position="757"/>
        <end position="782"/>
    </location>
</feature>
<dbReference type="Pfam" id="PF16491">
    <property type="entry name" value="Peptidase_M48_N"/>
    <property type="match status" value="1"/>
</dbReference>
<keyword evidence="12" id="KW-0482">Metalloprotease</keyword>
<feature type="region of interest" description="Disordered" evidence="20">
    <location>
        <begin position="714"/>
        <end position="739"/>
    </location>
</feature>
<accession>A0AAV2JJ24</accession>
<evidence type="ECO:0000256" key="1">
    <source>
        <dbReference type="ARBA" id="ARBA00004123"/>
    </source>
</evidence>
<feature type="compositionally biased region" description="Basic and acidic residues" evidence="20">
    <location>
        <begin position="1161"/>
        <end position="1170"/>
    </location>
</feature>